<evidence type="ECO:0000313" key="2">
    <source>
        <dbReference type="Proteomes" id="UP001589610"/>
    </source>
</evidence>
<keyword evidence="2" id="KW-1185">Reference proteome</keyword>
<name>A0ABV5TPP2_9ACTN</name>
<proteinExistence type="predicted"/>
<evidence type="ECO:0000313" key="1">
    <source>
        <dbReference type="EMBL" id="MFB9681073.1"/>
    </source>
</evidence>
<reference evidence="1 2" key="1">
    <citation type="submission" date="2024-09" db="EMBL/GenBank/DDBJ databases">
        <authorList>
            <person name="Sun Q."/>
            <person name="Mori K."/>
        </authorList>
    </citation>
    <scope>NUCLEOTIDE SEQUENCE [LARGE SCALE GENOMIC DNA]</scope>
    <source>
        <strain evidence="1 2">JCM 3028</strain>
    </source>
</reference>
<organism evidence="1 2">
    <name type="scientific">Streptosporangium vulgare</name>
    <dbReference type="NCBI Taxonomy" id="46190"/>
    <lineage>
        <taxon>Bacteria</taxon>
        <taxon>Bacillati</taxon>
        <taxon>Actinomycetota</taxon>
        <taxon>Actinomycetes</taxon>
        <taxon>Streptosporangiales</taxon>
        <taxon>Streptosporangiaceae</taxon>
        <taxon>Streptosporangium</taxon>
    </lineage>
</organism>
<dbReference type="EMBL" id="JBHMBS010000029">
    <property type="protein sequence ID" value="MFB9681073.1"/>
    <property type="molecule type" value="Genomic_DNA"/>
</dbReference>
<comment type="caution">
    <text evidence="1">The sequence shown here is derived from an EMBL/GenBank/DDBJ whole genome shotgun (WGS) entry which is preliminary data.</text>
</comment>
<protein>
    <submittedName>
        <fullName evidence="1">Uncharacterized protein</fullName>
    </submittedName>
</protein>
<accession>A0ABV5TPP2</accession>
<dbReference type="Proteomes" id="UP001589610">
    <property type="component" value="Unassembled WGS sequence"/>
</dbReference>
<sequence>MPDTASVARTRWTNGITTGTVPVAHETAGPLNHHMPLLHPEISIGSACDADR</sequence>
<gene>
    <name evidence="1" type="ORF">ACFFRH_36825</name>
</gene>